<gene>
    <name evidence="2" type="ORF">THAOC_32410</name>
</gene>
<evidence type="ECO:0000313" key="2">
    <source>
        <dbReference type="EMBL" id="EJK48762.1"/>
    </source>
</evidence>
<organism evidence="2 3">
    <name type="scientific">Thalassiosira oceanica</name>
    <name type="common">Marine diatom</name>
    <dbReference type="NCBI Taxonomy" id="159749"/>
    <lineage>
        <taxon>Eukaryota</taxon>
        <taxon>Sar</taxon>
        <taxon>Stramenopiles</taxon>
        <taxon>Ochrophyta</taxon>
        <taxon>Bacillariophyta</taxon>
        <taxon>Coscinodiscophyceae</taxon>
        <taxon>Thalassiosirophycidae</taxon>
        <taxon>Thalassiosirales</taxon>
        <taxon>Thalassiosiraceae</taxon>
        <taxon>Thalassiosira</taxon>
    </lineage>
</organism>
<comment type="caution">
    <text evidence="2">The sequence shown here is derived from an EMBL/GenBank/DDBJ whole genome shotgun (WGS) entry which is preliminary data.</text>
</comment>
<reference evidence="2 3" key="1">
    <citation type="journal article" date="2012" name="Genome Biol.">
        <title>Genome and low-iron response of an oceanic diatom adapted to chronic iron limitation.</title>
        <authorList>
            <person name="Lommer M."/>
            <person name="Specht M."/>
            <person name="Roy A.S."/>
            <person name="Kraemer L."/>
            <person name="Andreson R."/>
            <person name="Gutowska M.A."/>
            <person name="Wolf J."/>
            <person name="Bergner S.V."/>
            <person name="Schilhabel M.B."/>
            <person name="Klostermeier U.C."/>
            <person name="Beiko R.G."/>
            <person name="Rosenstiel P."/>
            <person name="Hippler M."/>
            <person name="Laroche J."/>
        </authorList>
    </citation>
    <scope>NUCLEOTIDE SEQUENCE [LARGE SCALE GENOMIC DNA]</scope>
    <source>
        <strain evidence="2 3">CCMP1005</strain>
    </source>
</reference>
<feature type="non-terminal residue" evidence="2">
    <location>
        <position position="1"/>
    </location>
</feature>
<dbReference type="AlphaFoldDB" id="K0RQ02"/>
<sequence>SRASGLRHFTSLDSAAPTESRSRLGRRRSRETLLRLRLCEEDSSQDDDNDNNDCRPPAPVSRRAS</sequence>
<feature type="region of interest" description="Disordered" evidence="1">
    <location>
        <begin position="1"/>
        <end position="27"/>
    </location>
</feature>
<evidence type="ECO:0000256" key="1">
    <source>
        <dbReference type="SAM" id="MobiDB-lite"/>
    </source>
</evidence>
<feature type="region of interest" description="Disordered" evidence="1">
    <location>
        <begin position="40"/>
        <end position="65"/>
    </location>
</feature>
<proteinExistence type="predicted"/>
<dbReference type="Proteomes" id="UP000266841">
    <property type="component" value="Unassembled WGS sequence"/>
</dbReference>
<feature type="compositionally biased region" description="Acidic residues" evidence="1">
    <location>
        <begin position="41"/>
        <end position="51"/>
    </location>
</feature>
<dbReference type="EMBL" id="AGNL01045453">
    <property type="protein sequence ID" value="EJK48762.1"/>
    <property type="molecule type" value="Genomic_DNA"/>
</dbReference>
<evidence type="ECO:0000313" key="3">
    <source>
        <dbReference type="Proteomes" id="UP000266841"/>
    </source>
</evidence>
<protein>
    <submittedName>
        <fullName evidence="2">Uncharacterized protein</fullName>
    </submittedName>
</protein>
<accession>K0RQ02</accession>
<keyword evidence="3" id="KW-1185">Reference proteome</keyword>
<name>K0RQ02_THAOC</name>